<dbReference type="InterPro" id="IPR053876">
    <property type="entry name" value="Phage_int_M"/>
</dbReference>
<dbReference type="InterPro" id="IPR011010">
    <property type="entry name" value="DNA_brk_join_enz"/>
</dbReference>
<dbReference type="InterPro" id="IPR002104">
    <property type="entry name" value="Integrase_catalytic"/>
</dbReference>
<dbReference type="EMBL" id="JBEGDD010000002">
    <property type="protein sequence ID" value="MEQ7154155.1"/>
    <property type="molecule type" value="Genomic_DNA"/>
</dbReference>
<keyword evidence="3" id="KW-0238">DNA-binding</keyword>
<dbReference type="Gene3D" id="1.10.443.10">
    <property type="entry name" value="Intergrase catalytic core"/>
    <property type="match status" value="1"/>
</dbReference>
<evidence type="ECO:0000256" key="4">
    <source>
        <dbReference type="ARBA" id="ARBA00023172"/>
    </source>
</evidence>
<dbReference type="Proteomes" id="UP001445732">
    <property type="component" value="Unassembled WGS sequence"/>
</dbReference>
<name>A0ABV1NJZ3_9CAUL</name>
<dbReference type="InterPro" id="IPR038488">
    <property type="entry name" value="Integrase_DNA-bd_sf"/>
</dbReference>
<dbReference type="SUPFAM" id="SSF56349">
    <property type="entry name" value="DNA breaking-rejoining enzymes"/>
    <property type="match status" value="1"/>
</dbReference>
<dbReference type="InterPro" id="IPR050808">
    <property type="entry name" value="Phage_Integrase"/>
</dbReference>
<dbReference type="InterPro" id="IPR013762">
    <property type="entry name" value="Integrase-like_cat_sf"/>
</dbReference>
<accession>A0ABV1NJZ3</accession>
<dbReference type="PANTHER" id="PTHR30629:SF2">
    <property type="entry name" value="PROPHAGE INTEGRASE INTS-RELATED"/>
    <property type="match status" value="1"/>
</dbReference>
<keyword evidence="4" id="KW-0233">DNA recombination</keyword>
<sequence>MTSLDPSASVTKILLTAGPRGTIHMKVPPGVRRIRDSLTPGLDILIGKTKRTYAVKLRVKDRPGQLVVRLGDVDQLDLKDARLQARAAIDDARRGILPEQASERREQARRAEAAAARKAELEAERAQSVTFRSVADEYLADKLPGGGGRLASQSELKRKLEKELKSWHKRPIAEITRAEIKTLARTKAKASETSANRLLSFIKRVFAWAEDQDIIDDNPALGVKKPGAEAERMRYLEDDEIRLFWKAADTIPEPAGRLFQLCLVTGQRRGEVGGLRRSELGEFRFKDREGKASSVKAWLLPAGRTKRRRDHAVPLSPLAQAIIAGVPELKNEQGEVTDHVFATAGHRDQAPSGCSKFKRALDEAIGRLIAEEAGEDFDAARHRLADWHIHDLRATCATHLDMEEVDSQTISRILNHAEGDSKSITKRYKRYAYDREASEALNLWAEKLERLTQAKRDTAPLSLFAFNDPVRVSAKRQAA</sequence>
<keyword evidence="2" id="KW-0229">DNA integration</keyword>
<keyword evidence="7" id="KW-1185">Reference proteome</keyword>
<evidence type="ECO:0000256" key="1">
    <source>
        <dbReference type="ARBA" id="ARBA00008857"/>
    </source>
</evidence>
<dbReference type="PROSITE" id="PS51898">
    <property type="entry name" value="TYR_RECOMBINASE"/>
    <property type="match status" value="1"/>
</dbReference>
<evidence type="ECO:0000256" key="2">
    <source>
        <dbReference type="ARBA" id="ARBA00022908"/>
    </source>
</evidence>
<dbReference type="RefSeq" id="WP_349683334.1">
    <property type="nucleotide sequence ID" value="NZ_JBEGDD010000002.1"/>
</dbReference>
<dbReference type="Gene3D" id="3.30.160.390">
    <property type="entry name" value="Integrase, DNA-binding domain"/>
    <property type="match status" value="1"/>
</dbReference>
<evidence type="ECO:0000313" key="6">
    <source>
        <dbReference type="EMBL" id="MEQ7154155.1"/>
    </source>
</evidence>
<dbReference type="PANTHER" id="PTHR30629">
    <property type="entry name" value="PROPHAGE INTEGRASE"/>
    <property type="match status" value="1"/>
</dbReference>
<dbReference type="InterPro" id="IPR010998">
    <property type="entry name" value="Integrase_recombinase_N"/>
</dbReference>
<dbReference type="Gene3D" id="1.10.150.130">
    <property type="match status" value="1"/>
</dbReference>
<reference evidence="6 7" key="1">
    <citation type="submission" date="2024-06" db="EMBL/GenBank/DDBJ databases">
        <title>Brevundimonas sp. C11.</title>
        <authorList>
            <person name="Maltman C."/>
        </authorList>
    </citation>
    <scope>NUCLEOTIDE SEQUENCE [LARGE SCALE GENOMIC DNA]</scope>
    <source>
        <strain evidence="6 7">C11</strain>
    </source>
</reference>
<dbReference type="Pfam" id="PF00589">
    <property type="entry name" value="Phage_integrase"/>
    <property type="match status" value="1"/>
</dbReference>
<dbReference type="Pfam" id="PF22022">
    <property type="entry name" value="Phage_int_M"/>
    <property type="match status" value="1"/>
</dbReference>
<comment type="similarity">
    <text evidence="1">Belongs to the 'phage' integrase family.</text>
</comment>
<proteinExistence type="inferred from homology"/>
<evidence type="ECO:0000313" key="7">
    <source>
        <dbReference type="Proteomes" id="UP001445732"/>
    </source>
</evidence>
<evidence type="ECO:0000256" key="3">
    <source>
        <dbReference type="ARBA" id="ARBA00023125"/>
    </source>
</evidence>
<feature type="domain" description="Tyr recombinase" evidence="5">
    <location>
        <begin position="231"/>
        <end position="441"/>
    </location>
</feature>
<protein>
    <submittedName>
        <fullName evidence="6">Tyrosine-type recombinase/integrase</fullName>
    </submittedName>
</protein>
<evidence type="ECO:0000259" key="5">
    <source>
        <dbReference type="PROSITE" id="PS51898"/>
    </source>
</evidence>
<comment type="caution">
    <text evidence="6">The sequence shown here is derived from an EMBL/GenBank/DDBJ whole genome shotgun (WGS) entry which is preliminary data.</text>
</comment>
<organism evidence="6 7">
    <name type="scientific">Brevundimonas aurifodinae</name>
    <dbReference type="NCBI Taxonomy" id="1508312"/>
    <lineage>
        <taxon>Bacteria</taxon>
        <taxon>Pseudomonadati</taxon>
        <taxon>Pseudomonadota</taxon>
        <taxon>Alphaproteobacteria</taxon>
        <taxon>Caulobacterales</taxon>
        <taxon>Caulobacteraceae</taxon>
        <taxon>Brevundimonas</taxon>
    </lineage>
</organism>
<gene>
    <name evidence="6" type="ORF">ABN401_02885</name>
</gene>